<feature type="binding site" evidence="7">
    <location>
        <position position="117"/>
    </location>
    <ligand>
        <name>Mn(2+)</name>
        <dbReference type="ChEBI" id="CHEBI:29035"/>
    </ligand>
</feature>
<dbReference type="SUPFAM" id="SSF46609">
    <property type="entry name" value="Fe,Mn superoxide dismutase (SOD), N-terminal domain"/>
    <property type="match status" value="1"/>
</dbReference>
<dbReference type="PRINTS" id="PR01703">
    <property type="entry name" value="MNSODISMTASE"/>
</dbReference>
<dbReference type="Proteomes" id="UP000286954">
    <property type="component" value="Chromosome"/>
</dbReference>
<dbReference type="GO" id="GO:0005737">
    <property type="term" value="C:cytoplasm"/>
    <property type="evidence" value="ECO:0007669"/>
    <property type="project" value="TreeGrafter"/>
</dbReference>
<feature type="chain" id="PRO_5019000234" description="Superoxide dismutase" evidence="9">
    <location>
        <begin position="25"/>
        <end position="246"/>
    </location>
</feature>
<evidence type="ECO:0000256" key="6">
    <source>
        <dbReference type="ARBA" id="ARBA00047393"/>
    </source>
</evidence>
<dbReference type="EC" id="1.15.1.1" evidence="8"/>
<dbReference type="Pfam" id="PF02777">
    <property type="entry name" value="Sod_Fe_C"/>
    <property type="match status" value="1"/>
</dbReference>
<dbReference type="SUPFAM" id="SSF54719">
    <property type="entry name" value="Fe,Mn superoxide dismutase (SOD), C-terminal domain"/>
    <property type="match status" value="1"/>
</dbReference>
<dbReference type="PANTHER" id="PTHR43595:SF2">
    <property type="entry name" value="SMALL RIBOSOMAL SUBUNIT PROTEIN MS42"/>
    <property type="match status" value="1"/>
</dbReference>
<dbReference type="InterPro" id="IPR036314">
    <property type="entry name" value="SOD_C_sf"/>
</dbReference>
<dbReference type="InterPro" id="IPR001189">
    <property type="entry name" value="Mn/Fe_SOD"/>
</dbReference>
<feature type="domain" description="Manganese/iron superoxide dismutase N-terminal" evidence="10">
    <location>
        <begin position="42"/>
        <end position="124"/>
    </location>
</feature>
<evidence type="ECO:0000256" key="9">
    <source>
        <dbReference type="SAM" id="SignalP"/>
    </source>
</evidence>
<feature type="binding site" evidence="7">
    <location>
        <position position="66"/>
    </location>
    <ligand>
        <name>Mn(2+)</name>
        <dbReference type="ChEBI" id="CHEBI:29035"/>
    </ligand>
</feature>
<evidence type="ECO:0000313" key="12">
    <source>
        <dbReference type="EMBL" id="AZU04740.1"/>
    </source>
</evidence>
<reference evidence="12 13" key="1">
    <citation type="submission" date="2016-12" db="EMBL/GenBank/DDBJ databases">
        <title>The genome of dimorphic prosthecate Glycocaulis alkaliphilus 6b-8t, isolated from crude oil dictates its adaptability in petroleum environments.</title>
        <authorList>
            <person name="Wu X.-L."/>
            <person name="Geng S."/>
        </authorList>
    </citation>
    <scope>NUCLEOTIDE SEQUENCE [LARGE SCALE GENOMIC DNA]</scope>
    <source>
        <strain evidence="12 13">6B-8</strain>
    </source>
</reference>
<dbReference type="InterPro" id="IPR019832">
    <property type="entry name" value="Mn/Fe_SOD_C"/>
</dbReference>
<dbReference type="InterPro" id="IPR019831">
    <property type="entry name" value="Mn/Fe_SOD_N"/>
</dbReference>
<evidence type="ECO:0000256" key="8">
    <source>
        <dbReference type="RuleBase" id="RU000414"/>
    </source>
</evidence>
<dbReference type="FunFam" id="3.55.40.20:FF:000001">
    <property type="entry name" value="Superoxide dismutase"/>
    <property type="match status" value="1"/>
</dbReference>
<keyword evidence="3 7" id="KW-0479">Metal-binding</keyword>
<comment type="function">
    <text evidence="5">Destroys superoxide anion radicals which are normally produced within the cells and which are toxic to biological systems. Catalyzes the dismutation of superoxide anion radicals into O2 and H2O2 by successive reduction and oxidation of the transition metal ion at the active site.</text>
</comment>
<evidence type="ECO:0000256" key="4">
    <source>
        <dbReference type="ARBA" id="ARBA00023002"/>
    </source>
</evidence>
<organism evidence="12 13">
    <name type="scientific">Glycocaulis alkaliphilus</name>
    <dbReference type="NCBI Taxonomy" id="1434191"/>
    <lineage>
        <taxon>Bacteria</taxon>
        <taxon>Pseudomonadati</taxon>
        <taxon>Pseudomonadota</taxon>
        <taxon>Alphaproteobacteria</taxon>
        <taxon>Maricaulales</taxon>
        <taxon>Maricaulaceae</taxon>
        <taxon>Glycocaulis</taxon>
    </lineage>
</organism>
<sequence length="246" mass="26688">MLLNFTARTAALALASFGFAGASACAESAATHQEETESMSAFSLPGLPYAYDALEPVIDAETMELHHSRHHQTYVNGLNSALEGRSDLQGTSLEDILARVSDLPKAFRNHGGGHWNHTFFWESMTAPADSGAPSGALAEAINAKFGSLDEMKSQFNSAGAGQFGSGWAWLIVNGNGELEITATPNQDNPLMDVAETRGTPILGNDVWEHAYYVTYRNRRADYLDAWWQVVNWDVASERYDAAVAGN</sequence>
<dbReference type="GO" id="GO:0030145">
    <property type="term" value="F:manganese ion binding"/>
    <property type="evidence" value="ECO:0007669"/>
    <property type="project" value="UniProtKB-ARBA"/>
</dbReference>
<feature type="binding site" evidence="7">
    <location>
        <position position="205"/>
    </location>
    <ligand>
        <name>Mn(2+)</name>
        <dbReference type="ChEBI" id="CHEBI:29035"/>
    </ligand>
</feature>
<dbReference type="PROSITE" id="PS00088">
    <property type="entry name" value="SOD_MN"/>
    <property type="match status" value="1"/>
</dbReference>
<name>A0A3T0EBQ7_9PROT</name>
<comment type="catalytic activity">
    <reaction evidence="6">
        <text>2 superoxide + 2 H(+) = H2O2 + O2</text>
        <dbReference type="Rhea" id="RHEA:20696"/>
        <dbReference type="ChEBI" id="CHEBI:15378"/>
        <dbReference type="ChEBI" id="CHEBI:15379"/>
        <dbReference type="ChEBI" id="CHEBI:16240"/>
        <dbReference type="ChEBI" id="CHEBI:18421"/>
        <dbReference type="EC" id="1.15.1.1"/>
    </reaction>
    <physiologicalReaction direction="left-to-right" evidence="6">
        <dbReference type="Rhea" id="RHEA:20697"/>
    </physiologicalReaction>
</comment>
<protein>
    <recommendedName>
        <fullName evidence="8">Superoxide dismutase</fullName>
        <ecNumber evidence="8">1.15.1.1</ecNumber>
    </recommendedName>
</protein>
<dbReference type="Gene3D" id="1.10.287.990">
    <property type="entry name" value="Fe,Mn superoxide dismutase (SOD) domain"/>
    <property type="match status" value="1"/>
</dbReference>
<comment type="function">
    <text evidence="8">Destroys radicals which are normally produced within the cells and which are toxic to biological systems.</text>
</comment>
<keyword evidence="9" id="KW-0732">Signal</keyword>
<dbReference type="EMBL" id="CP018911">
    <property type="protein sequence ID" value="AZU04740.1"/>
    <property type="molecule type" value="Genomic_DNA"/>
</dbReference>
<feature type="binding site" evidence="7">
    <location>
        <position position="209"/>
    </location>
    <ligand>
        <name>Mn(2+)</name>
        <dbReference type="ChEBI" id="CHEBI:29035"/>
    </ligand>
</feature>
<dbReference type="Pfam" id="PF00081">
    <property type="entry name" value="Sod_Fe_N"/>
    <property type="match status" value="1"/>
</dbReference>
<dbReference type="Gene3D" id="3.55.40.20">
    <property type="entry name" value="Iron/manganese superoxide dismutase, C-terminal domain"/>
    <property type="match status" value="1"/>
</dbReference>
<accession>A0A3T0EBQ7</accession>
<gene>
    <name evidence="12" type="ORF">X907_2225</name>
</gene>
<keyword evidence="4 8" id="KW-0560">Oxidoreductase</keyword>
<evidence type="ECO:0000256" key="5">
    <source>
        <dbReference type="ARBA" id="ARBA00024318"/>
    </source>
</evidence>
<dbReference type="PANTHER" id="PTHR43595">
    <property type="entry name" value="37S RIBOSOMAL PROTEIN S26, MITOCHONDRIAL"/>
    <property type="match status" value="1"/>
</dbReference>
<evidence type="ECO:0000259" key="10">
    <source>
        <dbReference type="Pfam" id="PF00081"/>
    </source>
</evidence>
<feature type="signal peptide" evidence="9">
    <location>
        <begin position="1"/>
        <end position="24"/>
    </location>
</feature>
<dbReference type="InterPro" id="IPR036324">
    <property type="entry name" value="Mn/Fe_SOD_N_sf"/>
</dbReference>
<evidence type="ECO:0000256" key="7">
    <source>
        <dbReference type="PIRSR" id="PIRSR000349-1"/>
    </source>
</evidence>
<comment type="similarity">
    <text evidence="2 8">Belongs to the iron/manganese superoxide dismutase family.</text>
</comment>
<comment type="cofactor">
    <cofactor evidence="1">
        <name>Fe(3+)</name>
        <dbReference type="ChEBI" id="CHEBI:29034"/>
    </cofactor>
</comment>
<dbReference type="FunFam" id="1.10.287.990:FF:000001">
    <property type="entry name" value="Superoxide dismutase"/>
    <property type="match status" value="1"/>
</dbReference>
<evidence type="ECO:0000259" key="11">
    <source>
        <dbReference type="Pfam" id="PF02777"/>
    </source>
</evidence>
<proteinExistence type="inferred from homology"/>
<dbReference type="PIRSF" id="PIRSF000349">
    <property type="entry name" value="SODismutase"/>
    <property type="match status" value="1"/>
</dbReference>
<feature type="domain" description="Manganese/iron superoxide dismutase C-terminal" evidence="11">
    <location>
        <begin position="133"/>
        <end position="238"/>
    </location>
</feature>
<evidence type="ECO:0000256" key="3">
    <source>
        <dbReference type="ARBA" id="ARBA00022723"/>
    </source>
</evidence>
<keyword evidence="13" id="KW-1185">Reference proteome</keyword>
<evidence type="ECO:0000313" key="13">
    <source>
        <dbReference type="Proteomes" id="UP000286954"/>
    </source>
</evidence>
<dbReference type="GO" id="GO:0004784">
    <property type="term" value="F:superoxide dismutase activity"/>
    <property type="evidence" value="ECO:0007669"/>
    <property type="project" value="UniProtKB-EC"/>
</dbReference>
<dbReference type="AlphaFoldDB" id="A0A3T0EBQ7"/>
<evidence type="ECO:0000256" key="2">
    <source>
        <dbReference type="ARBA" id="ARBA00008714"/>
    </source>
</evidence>
<evidence type="ECO:0000256" key="1">
    <source>
        <dbReference type="ARBA" id="ARBA00001965"/>
    </source>
</evidence>
<dbReference type="InterPro" id="IPR019833">
    <property type="entry name" value="Mn/Fe_SOD_BS"/>
</dbReference>
<dbReference type="KEGG" id="gak:X907_2225"/>